<dbReference type="Proteomes" id="UP000037822">
    <property type="component" value="Unassembled WGS sequence"/>
</dbReference>
<dbReference type="InterPro" id="IPR011050">
    <property type="entry name" value="Pectin_lyase_fold/virulence"/>
</dbReference>
<evidence type="ECO:0000313" key="5">
    <source>
        <dbReference type="EMBL" id="KPH77499.1"/>
    </source>
</evidence>
<dbReference type="AlphaFoldDB" id="A0A0N1F0Q5"/>
<sequence>MRQTAKARAALFGSVSLIALAVTGGEAMAQQVYANGDDNAAGIDLNDAATRRTFSVPTGAATQSGAITESVAGSGLEKIGAGTLTISNGANSYTGGTTISAGTLVATQAGVLGTGAITLNGGTLSNSASLTLSNDLGAAAGTTSTIVAGDGTTLTFAPGTYRNAAGSSLRLGAAGSTGTIDFRAAGSALNSSAGPTEILGGIVRASGPNSAVNANSDLTIATGAALELNGFTQVRALQGAGDIRSTSSARLDVFGGGTFSGRIGTVGADALSLSYLGTGTLTLTGRNLYTGGTTIRFGTLVAGAESLGSGDISFGNFGGFTRRLITSGTLSGRSITVQGSGPVVIGAGAGQTARLQLTNFNTDQSGRLEFGQAGVSGTVEFQATTVSVVNPARTLVFAGGTTRDTGGLGRLINALASTTVNAGATLAFGDGGDASVNKGIVNNGALEIGRSDAMSFSGVISGAGSLAQSGAGVTTLLGANSYGGTTTVSAGTLRGGAANRFSNASATTVSTGGTLDLGGFSQAIASVALAGGTLTNGALTGAVTSSGGTIDGLGGSASVTTQAGATTLTGTNSYTGATTVNGGTLVVNGAITASSGLTVAAGATIGGSGQLPSLTVNGTLSPGNSPGTLTVNGNLTLGAGSVYVAEVQGAVSDRINVTGTAALAGTLRIVPLGGAYLFSTPYTLLSAQGGRNGSFGSVDTTGSFGDGVTTGIAYTATDVQLTLTPRPLAPIAGSGQSSNAYAVARGIDRAVAGGANPPALFAIYNLPAAPPPPAVTQPPGAAHTPPPAMANSAAGQFLHTMLDGSGAGRLAGAAGGPGGAAGLPADLPSRQDGPGRARFDPARFSLWGATFGSTGRTDGDAVAGSASRNLSDAHIAVGADVRLGSNTVAGLAVAGGQSQASLSGGLGKAKADVLQAGLYGRTTLGAVNLAAALGYGRLDTETHRAIPTLGRTGVTASYATQARSGRIEASLPVMSRSGVTLSPLAAFQLVRASSPAAIERDGTGAGAGMLTLARRSDTTSRSELGVQLDGSMMAGATPVTGFVRAAWAAYHHRDAELTASINGLAGASFSATGARPGRNTALFSAGADIKLSTSVSMGMRVDSEFAANTRRFGGTAQLRVNF</sequence>
<evidence type="ECO:0000256" key="3">
    <source>
        <dbReference type="SAM" id="SignalP"/>
    </source>
</evidence>
<dbReference type="InterPro" id="IPR036709">
    <property type="entry name" value="Autotransporte_beta_dom_sf"/>
</dbReference>
<dbReference type="Pfam" id="PF12951">
    <property type="entry name" value="PATR"/>
    <property type="match status" value="4"/>
</dbReference>
<reference evidence="5 6" key="1">
    <citation type="submission" date="2015-07" db="EMBL/GenBank/DDBJ databases">
        <title>Whole genome sequencing of Bosea vaviloviae isolated from cave pool.</title>
        <authorList>
            <person name="Tan N.E.H."/>
            <person name="Lee Y.P."/>
            <person name="Gan H.M."/>
            <person name="Barton H."/>
            <person name="Savka M.A."/>
        </authorList>
    </citation>
    <scope>NUCLEOTIDE SEQUENCE [LARGE SCALE GENOMIC DNA]</scope>
    <source>
        <strain evidence="5 6">SD260</strain>
    </source>
</reference>
<comment type="caution">
    <text evidence="5">The sequence shown here is derived from an EMBL/GenBank/DDBJ whole genome shotgun (WGS) entry which is preliminary data.</text>
</comment>
<dbReference type="Gene3D" id="2.40.128.130">
    <property type="entry name" value="Autotransporter beta-domain"/>
    <property type="match status" value="1"/>
</dbReference>
<dbReference type="PATRIC" id="fig|1526658.3.peg.2496"/>
<name>A0A0N1F0Q5_9HYPH</name>
<dbReference type="Gene3D" id="2.160.20.20">
    <property type="match status" value="1"/>
</dbReference>
<dbReference type="InterPro" id="IPR012332">
    <property type="entry name" value="Autotransporter_pectin_lyase_C"/>
</dbReference>
<evidence type="ECO:0000259" key="4">
    <source>
        <dbReference type="PROSITE" id="PS51208"/>
    </source>
</evidence>
<feature type="compositionally biased region" description="Gly residues" evidence="2">
    <location>
        <begin position="808"/>
        <end position="821"/>
    </location>
</feature>
<feature type="domain" description="Autotransporter" evidence="4">
    <location>
        <begin position="839"/>
        <end position="1122"/>
    </location>
</feature>
<gene>
    <name evidence="5" type="ORF">AE618_22095</name>
</gene>
<feature type="chain" id="PRO_5005870831" description="Autotransporter domain-containing protein" evidence="3">
    <location>
        <begin position="22"/>
        <end position="1122"/>
    </location>
</feature>
<feature type="region of interest" description="Disordered" evidence="2">
    <location>
        <begin position="808"/>
        <end position="837"/>
    </location>
</feature>
<feature type="signal peptide" evidence="3">
    <location>
        <begin position="1"/>
        <end position="21"/>
    </location>
</feature>
<protein>
    <recommendedName>
        <fullName evidence="4">Autotransporter domain-containing protein</fullName>
    </recommendedName>
</protein>
<proteinExistence type="predicted"/>
<dbReference type="SMART" id="SM00869">
    <property type="entry name" value="Autotransporter"/>
    <property type="match status" value="1"/>
</dbReference>
<accession>A0A0N1F0Q5</accession>
<keyword evidence="6" id="KW-1185">Reference proteome</keyword>
<evidence type="ECO:0000313" key="6">
    <source>
        <dbReference type="Proteomes" id="UP000037822"/>
    </source>
</evidence>
<dbReference type="InterPro" id="IPR005546">
    <property type="entry name" value="Autotransporte_beta"/>
</dbReference>
<dbReference type="SUPFAM" id="SSF51126">
    <property type="entry name" value="Pectin lyase-like"/>
    <property type="match status" value="3"/>
</dbReference>
<evidence type="ECO:0000256" key="1">
    <source>
        <dbReference type="ARBA" id="ARBA00022729"/>
    </source>
</evidence>
<dbReference type="SUPFAM" id="SSF103515">
    <property type="entry name" value="Autotransporter"/>
    <property type="match status" value="1"/>
</dbReference>
<dbReference type="PROSITE" id="PS51208">
    <property type="entry name" value="AUTOTRANSPORTER"/>
    <property type="match status" value="1"/>
</dbReference>
<evidence type="ECO:0000256" key="2">
    <source>
        <dbReference type="SAM" id="MobiDB-lite"/>
    </source>
</evidence>
<dbReference type="NCBIfam" id="TIGR02601">
    <property type="entry name" value="autotrns_rpt"/>
    <property type="match status" value="4"/>
</dbReference>
<dbReference type="EMBL" id="LGSZ01000059">
    <property type="protein sequence ID" value="KPH77499.1"/>
    <property type="molecule type" value="Genomic_DNA"/>
</dbReference>
<dbReference type="Pfam" id="PF03797">
    <property type="entry name" value="Autotransporter"/>
    <property type="match status" value="1"/>
</dbReference>
<keyword evidence="1 3" id="KW-0732">Signal</keyword>
<dbReference type="InterPro" id="IPR013425">
    <property type="entry name" value="Autotrns_rpt"/>
</dbReference>
<organism evidence="5 6">
    <name type="scientific">Bosea vaviloviae</name>
    <dbReference type="NCBI Taxonomy" id="1526658"/>
    <lineage>
        <taxon>Bacteria</taxon>
        <taxon>Pseudomonadati</taxon>
        <taxon>Pseudomonadota</taxon>
        <taxon>Alphaproteobacteria</taxon>
        <taxon>Hyphomicrobiales</taxon>
        <taxon>Boseaceae</taxon>
        <taxon>Bosea</taxon>
    </lineage>
</organism>